<comment type="caution">
    <text evidence="4">The sequence shown here is derived from an EMBL/GenBank/DDBJ whole genome shotgun (WGS) entry which is preliminary data.</text>
</comment>
<proteinExistence type="predicted"/>
<dbReference type="AlphaFoldDB" id="A0A7X5C0T9"/>
<dbReference type="SFLD" id="SFLDG00179">
    <property type="entry name" value="mandelate_racemase"/>
    <property type="match status" value="1"/>
</dbReference>
<gene>
    <name evidence="4" type="ORF">GT003_23955</name>
</gene>
<dbReference type="GO" id="GO:0046872">
    <property type="term" value="F:metal ion binding"/>
    <property type="evidence" value="ECO:0007669"/>
    <property type="project" value="UniProtKB-KW"/>
</dbReference>
<dbReference type="InterPro" id="IPR013342">
    <property type="entry name" value="Mandelate_racemase_C"/>
</dbReference>
<evidence type="ECO:0000259" key="3">
    <source>
        <dbReference type="SMART" id="SM00922"/>
    </source>
</evidence>
<dbReference type="InterPro" id="IPR036849">
    <property type="entry name" value="Enolase-like_C_sf"/>
</dbReference>
<name>A0A7X5C0T9_9BACL</name>
<keyword evidence="1" id="KW-0479">Metal-binding</keyword>
<dbReference type="PANTHER" id="PTHR48080:SF2">
    <property type="entry name" value="D-GALACTONATE DEHYDRATASE"/>
    <property type="match status" value="1"/>
</dbReference>
<dbReference type="OrthoDB" id="9775391at2"/>
<organism evidence="4 5">
    <name type="scientific">Paenibacillus sacheonensis</name>
    <dbReference type="NCBI Taxonomy" id="742054"/>
    <lineage>
        <taxon>Bacteria</taxon>
        <taxon>Bacillati</taxon>
        <taxon>Bacillota</taxon>
        <taxon>Bacilli</taxon>
        <taxon>Bacillales</taxon>
        <taxon>Paenibacillaceae</taxon>
        <taxon>Paenibacillus</taxon>
    </lineage>
</organism>
<evidence type="ECO:0000256" key="2">
    <source>
        <dbReference type="ARBA" id="ARBA00023239"/>
    </source>
</evidence>
<dbReference type="SUPFAM" id="SSF51604">
    <property type="entry name" value="Enolase C-terminal domain-like"/>
    <property type="match status" value="1"/>
</dbReference>
<evidence type="ECO:0000256" key="1">
    <source>
        <dbReference type="ARBA" id="ARBA00022723"/>
    </source>
</evidence>
<feature type="domain" description="Mandelate racemase/muconate lactonizing enzyme C-terminal" evidence="3">
    <location>
        <begin position="147"/>
        <end position="273"/>
    </location>
</feature>
<dbReference type="InterPro" id="IPR029017">
    <property type="entry name" value="Enolase-like_N"/>
</dbReference>
<dbReference type="CDD" id="cd03316">
    <property type="entry name" value="MR_like"/>
    <property type="match status" value="1"/>
</dbReference>
<protein>
    <submittedName>
        <fullName evidence="4">Mandelate racemase/muconate lactonizing enzyme family protein</fullName>
    </submittedName>
</protein>
<dbReference type="GO" id="GO:0009063">
    <property type="term" value="P:amino acid catabolic process"/>
    <property type="evidence" value="ECO:0007669"/>
    <property type="project" value="InterPro"/>
</dbReference>
<dbReference type="Proteomes" id="UP000558113">
    <property type="component" value="Unassembled WGS sequence"/>
</dbReference>
<accession>A0A7X5C0T9</accession>
<dbReference type="InterPro" id="IPR034593">
    <property type="entry name" value="DgoD-like"/>
</dbReference>
<dbReference type="Gene3D" id="3.20.20.120">
    <property type="entry name" value="Enolase-like C-terminal domain"/>
    <property type="match status" value="1"/>
</dbReference>
<dbReference type="GO" id="GO:0016829">
    <property type="term" value="F:lyase activity"/>
    <property type="evidence" value="ECO:0007669"/>
    <property type="project" value="UniProtKB-KW"/>
</dbReference>
<evidence type="ECO:0000313" key="4">
    <source>
        <dbReference type="EMBL" id="NBC72062.1"/>
    </source>
</evidence>
<dbReference type="InterPro" id="IPR013341">
    <property type="entry name" value="Mandelate_racemase_N_dom"/>
</dbReference>
<dbReference type="InterPro" id="IPR029065">
    <property type="entry name" value="Enolase_C-like"/>
</dbReference>
<keyword evidence="2" id="KW-0456">Lyase</keyword>
<dbReference type="PANTHER" id="PTHR48080">
    <property type="entry name" value="D-GALACTONATE DEHYDRATASE-RELATED"/>
    <property type="match status" value="1"/>
</dbReference>
<dbReference type="SUPFAM" id="SSF54826">
    <property type="entry name" value="Enolase N-terminal domain-like"/>
    <property type="match status" value="1"/>
</dbReference>
<dbReference type="Gene3D" id="3.30.390.10">
    <property type="entry name" value="Enolase-like, N-terminal domain"/>
    <property type="match status" value="1"/>
</dbReference>
<dbReference type="Pfam" id="PF02746">
    <property type="entry name" value="MR_MLE_N"/>
    <property type="match status" value="1"/>
</dbReference>
<dbReference type="PROSITE" id="PS00908">
    <property type="entry name" value="MR_MLE_1"/>
    <property type="match status" value="1"/>
</dbReference>
<dbReference type="SFLD" id="SFLDS00001">
    <property type="entry name" value="Enolase"/>
    <property type="match status" value="1"/>
</dbReference>
<dbReference type="Pfam" id="PF13378">
    <property type="entry name" value="MR_MLE_C"/>
    <property type="match status" value="1"/>
</dbReference>
<dbReference type="EMBL" id="JAAAMU010000016">
    <property type="protein sequence ID" value="NBC72062.1"/>
    <property type="molecule type" value="Genomic_DNA"/>
</dbReference>
<keyword evidence="5" id="KW-1185">Reference proteome</keyword>
<sequence length="411" mass="45973">MIKQNPAASPGNDKIVHIETYRWKEQPNIIWVEITTENGFVGLGETYYVPGAVEAVIHEMAAPLILGKNPFHIEDIWNTLFVCANFYGYAGAEMRAFSAIDIALWDILGQATGLPIYALLGGKTRDSIPIYNTCINFGKYRDMDDSLERPGDLAEHLLSQGIKAMKFWPWDRFAPQLKVEAITGPAGWAAVGPAGSYLSLEDLKKGLWCVEEIRKRVGDKIEIMIEGHSRWDLNCAIKIGRALEPLQPFWMEDIMQPDSPDDLARLADSVRLPQCVSERLFTRYAFRQILEKKAAHIVILDLVWTGGITEGKKIAALADTYHLPVAPHDGTGPVTIISSMHLCASVTNALTIETERAFYDGGYYTQVVTNNLPIKDGHMWIWDKPGLGTELLPEFKSREDVTSRKSKVEIV</sequence>
<dbReference type="RefSeq" id="WP_161702668.1">
    <property type="nucleotide sequence ID" value="NZ_JAAAMU010000016.1"/>
</dbReference>
<dbReference type="InterPro" id="IPR018110">
    <property type="entry name" value="Mandel_Rmase/mucon_lact_enz_CS"/>
</dbReference>
<reference evidence="4 5" key="1">
    <citation type="submission" date="2020-01" db="EMBL/GenBank/DDBJ databases">
        <title>Paenibacillus soybeanensis sp. nov. isolated from the nodules of soybean (Glycine max(L.) Merr).</title>
        <authorList>
            <person name="Wang H."/>
        </authorList>
    </citation>
    <scope>NUCLEOTIDE SEQUENCE [LARGE SCALE GENOMIC DNA]</scope>
    <source>
        <strain evidence="4 5">DSM 23054</strain>
    </source>
</reference>
<dbReference type="SMART" id="SM00922">
    <property type="entry name" value="MR_MLE"/>
    <property type="match status" value="1"/>
</dbReference>
<evidence type="ECO:0000313" key="5">
    <source>
        <dbReference type="Proteomes" id="UP000558113"/>
    </source>
</evidence>